<evidence type="ECO:0000256" key="1">
    <source>
        <dbReference type="ARBA" id="ARBA00002738"/>
    </source>
</evidence>
<evidence type="ECO:0000259" key="9">
    <source>
        <dbReference type="SMART" id="SM01312"/>
    </source>
</evidence>
<evidence type="ECO:0000256" key="5">
    <source>
        <dbReference type="ARBA" id="ARBA00015162"/>
    </source>
</evidence>
<reference evidence="10 11" key="1">
    <citation type="submission" date="2015-07" db="EMBL/GenBank/DDBJ databases">
        <title>Emmonsia species relationships and genome sequence.</title>
        <authorList>
            <consortium name="The Broad Institute Genomics Platform"/>
            <person name="Cuomo C.A."/>
            <person name="Munoz J.F."/>
            <person name="Imamovic A."/>
            <person name="Priest M.E."/>
            <person name="Young S."/>
            <person name="Clay O.K."/>
            <person name="McEwen J.G."/>
        </authorList>
    </citation>
    <scope>NUCLEOTIDE SEQUENCE [LARGE SCALE GENOMIC DNA]</scope>
    <source>
        <strain evidence="10 11">UAMH 9510</strain>
    </source>
</reference>
<keyword evidence="6" id="KW-0963">Cytoplasm</keyword>
<comment type="subcellular location">
    <subcellularLocation>
        <location evidence="3">Cytoplasm</location>
    </subcellularLocation>
    <subcellularLocation>
        <location evidence="2">Nucleus</location>
    </subcellularLocation>
</comment>
<name>A0A1J9Q921_9EURO</name>
<evidence type="ECO:0000256" key="4">
    <source>
        <dbReference type="ARBA" id="ARBA00009461"/>
    </source>
</evidence>
<feature type="region of interest" description="Disordered" evidence="8">
    <location>
        <begin position="17"/>
        <end position="42"/>
    </location>
</feature>
<dbReference type="Proteomes" id="UP000182235">
    <property type="component" value="Unassembled WGS sequence"/>
</dbReference>
<dbReference type="VEuPathDB" id="FungiDB:AJ78_07605"/>
<dbReference type="GO" id="GO:0005737">
    <property type="term" value="C:cytoplasm"/>
    <property type="evidence" value="ECO:0007669"/>
    <property type="project" value="UniProtKB-SubCell"/>
</dbReference>
<dbReference type="Pfam" id="PF14474">
    <property type="entry name" value="RTC4"/>
    <property type="match status" value="1"/>
</dbReference>
<dbReference type="OrthoDB" id="4188791at2759"/>
<sequence length="667" mass="74188">MCSDWNVYTLFNPSLRAVKTPRPSNSANLPLSRPVPANHQPQPQPHFLILSTCKSLQTVPAPSISPQTLVHPLSPRPPPSSRFSYVPSYPHFQDHHEVQPRAEDTHLNDFDEFLAGLDAADLNSSLCVPILGDADVERSSRCFPDGDEDRGLEKGDESLPDLSFSVECGLVGSTSIKTLRGDGSPTPGDDSLPSGPPIVADSDDDSTANGSIVDSIFTSLVKQDTSSRATSVSHSFKTGAGSDEASTGITDERSILLKRQHQPRVSISVMHSMVAVKVPVIAACLEEVISNLTWYENGPSSRLRTRQRRTCARSRREVLDTQDCKLSEKPVQCFKDDTIMSDTGDSCALFNSTDDNYHSHSTLFYNINHSLNTHVYLQFLIEAERCSCCISLLTQEEAVMLSSTLTQVVFKMRTEGQEFKQKKTSLDLREEHLSDGPEAGRFFLIEDQEVNMHASLLTNPFIDKQRQKKNYHVSVDEPLSISKPRTLLEISHRYPGGPPHPRDDPLVMPNAKPRAPSPSSTVTAMCSVYNSVIKVKAFSVFNAVNNRMRILNDSKYCSRYKSVVHKKVQKHGRKILSRSVLHSTGYYGLRDREILSAHVVSHFKDAINSLAGIDSVVSKYDLVVYAQEVLVLELLKMLVREDMRVDVKEACRILKESNEIGNLLNLE</sequence>
<dbReference type="AlphaFoldDB" id="A0A1J9Q921"/>
<feature type="region of interest" description="Disordered" evidence="8">
    <location>
        <begin position="228"/>
        <end position="247"/>
    </location>
</feature>
<evidence type="ECO:0000256" key="7">
    <source>
        <dbReference type="ARBA" id="ARBA00023242"/>
    </source>
</evidence>
<evidence type="ECO:0000256" key="3">
    <source>
        <dbReference type="ARBA" id="ARBA00004496"/>
    </source>
</evidence>
<keyword evidence="7" id="KW-0539">Nucleus</keyword>
<dbReference type="PANTHER" id="PTHR41391">
    <property type="entry name" value="RESTRICTION OF TELOMERE CAPPING PROTEIN 4"/>
    <property type="match status" value="1"/>
</dbReference>
<gene>
    <name evidence="10" type="ORF">AJ78_07605</name>
</gene>
<dbReference type="GO" id="GO:0005634">
    <property type="term" value="C:nucleus"/>
    <property type="evidence" value="ECO:0007669"/>
    <property type="project" value="UniProtKB-SubCell"/>
</dbReference>
<protein>
    <recommendedName>
        <fullName evidence="5">Restriction of telomere capping protein 4</fullName>
    </recommendedName>
</protein>
<dbReference type="EMBL" id="LGRN01000512">
    <property type="protein sequence ID" value="OJD11669.1"/>
    <property type="molecule type" value="Genomic_DNA"/>
</dbReference>
<evidence type="ECO:0000313" key="10">
    <source>
        <dbReference type="EMBL" id="OJD11669.1"/>
    </source>
</evidence>
<evidence type="ECO:0000256" key="2">
    <source>
        <dbReference type="ARBA" id="ARBA00004123"/>
    </source>
</evidence>
<feature type="region of interest" description="Disordered" evidence="8">
    <location>
        <begin position="494"/>
        <end position="520"/>
    </location>
</feature>
<dbReference type="STRING" id="1447872.A0A1J9Q921"/>
<proteinExistence type="inferred from homology"/>
<evidence type="ECO:0000256" key="8">
    <source>
        <dbReference type="SAM" id="MobiDB-lite"/>
    </source>
</evidence>
<dbReference type="PANTHER" id="PTHR41391:SF1">
    <property type="entry name" value="RESTRICTION OF TELOMERE CAPPING PROTEIN 4"/>
    <property type="match status" value="1"/>
</dbReference>
<comment type="similarity">
    <text evidence="4">Belongs to the RTC4 family.</text>
</comment>
<dbReference type="SMART" id="SM01312">
    <property type="entry name" value="RTC4"/>
    <property type="match status" value="1"/>
</dbReference>
<organism evidence="10 11">
    <name type="scientific">Emergomyces pasteurianus Ep9510</name>
    <dbReference type="NCBI Taxonomy" id="1447872"/>
    <lineage>
        <taxon>Eukaryota</taxon>
        <taxon>Fungi</taxon>
        <taxon>Dikarya</taxon>
        <taxon>Ascomycota</taxon>
        <taxon>Pezizomycotina</taxon>
        <taxon>Eurotiomycetes</taxon>
        <taxon>Eurotiomycetidae</taxon>
        <taxon>Onygenales</taxon>
        <taxon>Ajellomycetaceae</taxon>
        <taxon>Emergomyces</taxon>
    </lineage>
</organism>
<comment type="function">
    <text evidence="1">May be involved in a process influencing telomere capping.</text>
</comment>
<keyword evidence="11" id="KW-1185">Reference proteome</keyword>
<feature type="region of interest" description="Disordered" evidence="8">
    <location>
        <begin position="176"/>
        <end position="205"/>
    </location>
</feature>
<evidence type="ECO:0000313" key="11">
    <source>
        <dbReference type="Proteomes" id="UP000182235"/>
    </source>
</evidence>
<comment type="caution">
    <text evidence="10">The sequence shown here is derived from an EMBL/GenBank/DDBJ whole genome shotgun (WGS) entry which is preliminary data.</text>
</comment>
<feature type="domain" description="Restriction of telomere capping protein 4 C-terminal" evidence="9">
    <location>
        <begin position="550"/>
        <end position="667"/>
    </location>
</feature>
<dbReference type="InterPro" id="IPR039024">
    <property type="entry name" value="RTC4"/>
</dbReference>
<evidence type="ECO:0000256" key="6">
    <source>
        <dbReference type="ARBA" id="ARBA00022490"/>
    </source>
</evidence>
<dbReference type="InterPro" id="IPR028094">
    <property type="entry name" value="RTC4_C"/>
</dbReference>
<feature type="region of interest" description="Disordered" evidence="8">
    <location>
        <begin position="138"/>
        <end position="158"/>
    </location>
</feature>
<accession>A0A1J9Q921</accession>